<keyword evidence="1 4" id="KW-0328">Glycosyltransferase</keyword>
<dbReference type="Pfam" id="PF13439">
    <property type="entry name" value="Glyco_transf_4"/>
    <property type="match status" value="1"/>
</dbReference>
<dbReference type="Pfam" id="PF13692">
    <property type="entry name" value="Glyco_trans_1_4"/>
    <property type="match status" value="1"/>
</dbReference>
<feature type="domain" description="Glycosyltransferase subfamily 4-like N-terminal" evidence="3">
    <location>
        <begin position="78"/>
        <end position="153"/>
    </location>
</feature>
<reference evidence="4 5" key="1">
    <citation type="submission" date="2022-03" db="EMBL/GenBank/DDBJ databases">
        <title>Agromyces sp. isolated from the gut of P. brevitarsis seulensis larvae.</title>
        <authorList>
            <person name="Won M."/>
            <person name="Kwon S.-W."/>
        </authorList>
    </citation>
    <scope>NUCLEOTIDE SEQUENCE [LARGE SCALE GENOMIC DNA]</scope>
    <source>
        <strain evidence="4 5">KACC 16215</strain>
    </source>
</reference>
<evidence type="ECO:0000313" key="4">
    <source>
        <dbReference type="EMBL" id="UOE26014.1"/>
    </source>
</evidence>
<dbReference type="InterPro" id="IPR028098">
    <property type="entry name" value="Glyco_trans_4-like_N"/>
</dbReference>
<dbReference type="GO" id="GO:0016757">
    <property type="term" value="F:glycosyltransferase activity"/>
    <property type="evidence" value="ECO:0007669"/>
    <property type="project" value="UniProtKB-KW"/>
</dbReference>
<dbReference type="EMBL" id="CP094533">
    <property type="protein sequence ID" value="UOE26014.1"/>
    <property type="molecule type" value="Genomic_DNA"/>
</dbReference>
<dbReference type="Proteomes" id="UP000831304">
    <property type="component" value="Chromosome"/>
</dbReference>
<proteinExistence type="predicted"/>
<evidence type="ECO:0000313" key="5">
    <source>
        <dbReference type="Proteomes" id="UP000831304"/>
    </source>
</evidence>
<keyword evidence="2 4" id="KW-0808">Transferase</keyword>
<dbReference type="SUPFAM" id="SSF53756">
    <property type="entry name" value="UDP-Glycosyltransferase/glycogen phosphorylase"/>
    <property type="match status" value="1"/>
</dbReference>
<dbReference type="PANTHER" id="PTHR46401:SF2">
    <property type="entry name" value="GLYCOSYLTRANSFERASE WBBK-RELATED"/>
    <property type="match status" value="1"/>
</dbReference>
<sequence>MRTMQRVLVFPAWGDNPYLNLMSLAPRASGYEFRGATIVDSLVKSAADLAANDVLHLHWTSPILQRAADGREAAAAFARFRALLDELRERGVKLVWTVHNQLPHELAYREPEIELYRLLAERADVVHVMSPATAEVLAGICTLPADRVRHLPHPSYLGVYGVPPAKSEARALLGVDPVAPTVLFLGQMRPYKGLGTLLAALRRLAETERTLPTLLLAGSASAEVRAEIESSLPDGIPVVAKYEFVPDGEVGTWFAAADLAIFPYTAILNSGSVHLSAAFEVPAMLPNEPHLVQQFASEPWVSYFDVANPVESMANGIRDRLLVDHRTEHGPGIDFDGFNESVSPWRISRRYAGLLDELTGRRSE</sequence>
<dbReference type="EC" id="2.4.-.-" evidence="4"/>
<organism evidence="4 5">
    <name type="scientific">Agromyces soli</name>
    <dbReference type="NCBI Taxonomy" id="659012"/>
    <lineage>
        <taxon>Bacteria</taxon>
        <taxon>Bacillati</taxon>
        <taxon>Actinomycetota</taxon>
        <taxon>Actinomycetes</taxon>
        <taxon>Micrococcales</taxon>
        <taxon>Microbacteriaceae</taxon>
        <taxon>Agromyces</taxon>
    </lineage>
</organism>
<dbReference type="Gene3D" id="3.40.50.2000">
    <property type="entry name" value="Glycogen Phosphorylase B"/>
    <property type="match status" value="2"/>
</dbReference>
<dbReference type="RefSeq" id="WP_243568854.1">
    <property type="nucleotide sequence ID" value="NZ_BAAARD010000006.1"/>
</dbReference>
<dbReference type="PANTHER" id="PTHR46401">
    <property type="entry name" value="GLYCOSYLTRANSFERASE WBBK-RELATED"/>
    <property type="match status" value="1"/>
</dbReference>
<evidence type="ECO:0000256" key="2">
    <source>
        <dbReference type="ARBA" id="ARBA00022679"/>
    </source>
</evidence>
<keyword evidence="5" id="KW-1185">Reference proteome</keyword>
<name>A0ABY4AT16_9MICO</name>
<evidence type="ECO:0000259" key="3">
    <source>
        <dbReference type="Pfam" id="PF13439"/>
    </source>
</evidence>
<protein>
    <submittedName>
        <fullName evidence="4">Glycosyltransferase</fullName>
        <ecNumber evidence="4">2.4.-.-</ecNumber>
    </submittedName>
</protein>
<evidence type="ECO:0000256" key="1">
    <source>
        <dbReference type="ARBA" id="ARBA00022676"/>
    </source>
</evidence>
<accession>A0ABY4AT16</accession>
<gene>
    <name evidence="4" type="ORF">MTP13_17150</name>
</gene>